<evidence type="ECO:0000256" key="2">
    <source>
        <dbReference type="ARBA" id="ARBA00022729"/>
    </source>
</evidence>
<organism evidence="7 8">
    <name type="scientific">Burkholderia sola</name>
    <dbReference type="NCBI Taxonomy" id="2843302"/>
    <lineage>
        <taxon>Bacteria</taxon>
        <taxon>Pseudomonadati</taxon>
        <taxon>Pseudomonadota</taxon>
        <taxon>Betaproteobacteria</taxon>
        <taxon>Burkholderiales</taxon>
        <taxon>Burkholderiaceae</taxon>
        <taxon>Burkholderia</taxon>
        <taxon>Burkholderia cepacia complex</taxon>
    </lineage>
</organism>
<accession>A0ABV2C144</accession>
<dbReference type="InterPro" id="IPR006664">
    <property type="entry name" value="OMP_bac"/>
</dbReference>
<keyword evidence="2" id="KW-0732">Signal</keyword>
<evidence type="ECO:0000256" key="3">
    <source>
        <dbReference type="ARBA" id="ARBA00023136"/>
    </source>
</evidence>
<dbReference type="InterPro" id="IPR036737">
    <property type="entry name" value="OmpA-like_sf"/>
</dbReference>
<name>A0ABV2C144_9BURK</name>
<gene>
    <name evidence="7" type="ORF">ABXL37_01095</name>
</gene>
<dbReference type="Pfam" id="PF00691">
    <property type="entry name" value="OmpA"/>
    <property type="match status" value="1"/>
</dbReference>
<dbReference type="InterPro" id="IPR037873">
    <property type="entry name" value="BamE-like"/>
</dbReference>
<dbReference type="InterPro" id="IPR007450">
    <property type="entry name" value="BamE_dom"/>
</dbReference>
<dbReference type="Gene3D" id="3.30.1330.60">
    <property type="entry name" value="OmpA-like domain"/>
    <property type="match status" value="1"/>
</dbReference>
<evidence type="ECO:0000256" key="5">
    <source>
        <dbReference type="PROSITE-ProRule" id="PRU00473"/>
    </source>
</evidence>
<dbReference type="EMBL" id="JBEWCH010000001">
    <property type="protein sequence ID" value="MET1472828.1"/>
    <property type="molecule type" value="Genomic_DNA"/>
</dbReference>
<dbReference type="CDD" id="cd07185">
    <property type="entry name" value="OmpA_C-like"/>
    <property type="match status" value="1"/>
</dbReference>
<keyword evidence="4" id="KW-0998">Cell outer membrane</keyword>
<dbReference type="Gene3D" id="3.30.1450.10">
    <property type="match status" value="1"/>
</dbReference>
<dbReference type="SUPFAM" id="SSF103088">
    <property type="entry name" value="OmpA-like"/>
    <property type="match status" value="1"/>
</dbReference>
<comment type="subcellular location">
    <subcellularLocation>
        <location evidence="1">Cell outer membrane</location>
    </subcellularLocation>
</comment>
<evidence type="ECO:0000259" key="6">
    <source>
        <dbReference type="PROSITE" id="PS51123"/>
    </source>
</evidence>
<dbReference type="Pfam" id="PF04355">
    <property type="entry name" value="BamE"/>
    <property type="match status" value="1"/>
</dbReference>
<dbReference type="PANTHER" id="PTHR30329:SF21">
    <property type="entry name" value="LIPOPROTEIN YIAD-RELATED"/>
    <property type="match status" value="1"/>
</dbReference>
<proteinExistence type="predicted"/>
<evidence type="ECO:0000313" key="8">
    <source>
        <dbReference type="Proteomes" id="UP001548587"/>
    </source>
</evidence>
<dbReference type="InterPro" id="IPR006665">
    <property type="entry name" value="OmpA-like"/>
</dbReference>
<evidence type="ECO:0000256" key="4">
    <source>
        <dbReference type="ARBA" id="ARBA00023237"/>
    </source>
</evidence>
<keyword evidence="3 5" id="KW-0472">Membrane</keyword>
<sequence length="280" mass="30687">MPQRLIRGSLYDERLIMKIQWALALSVSVLSVASLQGCATNGPPRFPDPQSASPKGGTFVSVANLRNVGPGLNKDQMYDLLGPPHFNEWFVGSHTWNYLFDFRRGNEVVSCQYQVRYDEHMKVSNTYWRDPACADFVRPQSAAPAAAAEPPAAPIEQFTLQSDALFAFGQSSLESMQPGGQAQLDDAVERIKRHKAITRIVVVGHTDRIGTPAVNDPLSRARAQTVRRYLIAHGLDGNVIEADGVGSREPVTHCPPGQSRAVIACLQPDRRVTIAVSGRD</sequence>
<dbReference type="InterPro" id="IPR050330">
    <property type="entry name" value="Bact_OuterMem_StrucFunc"/>
</dbReference>
<dbReference type="PRINTS" id="PR01021">
    <property type="entry name" value="OMPADOMAIN"/>
</dbReference>
<evidence type="ECO:0000256" key="1">
    <source>
        <dbReference type="ARBA" id="ARBA00004442"/>
    </source>
</evidence>
<protein>
    <submittedName>
        <fullName evidence="7">OmpA family protein</fullName>
    </submittedName>
</protein>
<feature type="domain" description="OmpA-like" evidence="6">
    <location>
        <begin position="153"/>
        <end position="280"/>
    </location>
</feature>
<reference evidence="7 8" key="1">
    <citation type="submission" date="2024-06" db="EMBL/GenBank/DDBJ databases">
        <title>Burkholderia sola in Mexico.</title>
        <authorList>
            <person name="Estrada P."/>
        </authorList>
    </citation>
    <scope>NUCLEOTIDE SEQUENCE [LARGE SCALE GENOMIC DNA]</scope>
    <source>
        <strain evidence="7 8">CpTa8-5</strain>
    </source>
</reference>
<dbReference type="PROSITE" id="PS51123">
    <property type="entry name" value="OMPA_2"/>
    <property type="match status" value="1"/>
</dbReference>
<dbReference type="Proteomes" id="UP001548587">
    <property type="component" value="Unassembled WGS sequence"/>
</dbReference>
<dbReference type="PANTHER" id="PTHR30329">
    <property type="entry name" value="STATOR ELEMENT OF FLAGELLAR MOTOR COMPLEX"/>
    <property type="match status" value="1"/>
</dbReference>
<dbReference type="RefSeq" id="WP_245170044.1">
    <property type="nucleotide sequence ID" value="NZ_JBEWCH010000001.1"/>
</dbReference>
<keyword evidence="8" id="KW-1185">Reference proteome</keyword>
<comment type="caution">
    <text evidence="7">The sequence shown here is derived from an EMBL/GenBank/DDBJ whole genome shotgun (WGS) entry which is preliminary data.</text>
</comment>
<evidence type="ECO:0000313" key="7">
    <source>
        <dbReference type="EMBL" id="MET1472828.1"/>
    </source>
</evidence>